<evidence type="ECO:0000313" key="4">
    <source>
        <dbReference type="Proteomes" id="UP000220106"/>
    </source>
</evidence>
<accession>A0AAX0RSV0</accession>
<sequence>MNGTAHMALGAAVGFLTANTLQTDPTTTLFLVGVGGVSGLMPDMDIDGKLSNRITFSHKFIRTLAQTIGILMIIYSVLEGSETEKWVGVGAGIGIIIISTFITQRHMLTLTGLGVLGGGLSLQENWLWLLGIYIILASFTPHRSYTHSIVGIVFFGVIAHQFESSLGIEGIFTTCILGYISHLIADMKFLPFNRRGVKLFLPFFSKEF</sequence>
<reference evidence="3 4" key="1">
    <citation type="submission" date="2017-09" db="EMBL/GenBank/DDBJ databases">
        <title>Large-scale bioinformatics analysis of Bacillus genomes uncovers conserved roles of natural products in bacterial physiology.</title>
        <authorList>
            <consortium name="Agbiome Team Llc"/>
            <person name="Bleich R.M."/>
            <person name="Kirk G.J."/>
            <person name="Santa Maria K.C."/>
            <person name="Allen S.E."/>
            <person name="Farag S."/>
            <person name="Shank E.A."/>
            <person name="Bowers A."/>
        </authorList>
    </citation>
    <scope>NUCLEOTIDE SEQUENCE [LARGE SCALE GENOMIC DNA]</scope>
    <source>
        <strain evidence="3 4">AFS003229</strain>
    </source>
</reference>
<dbReference type="EMBL" id="CP030926">
    <property type="protein sequence ID" value="AXN36934.1"/>
    <property type="molecule type" value="Genomic_DNA"/>
</dbReference>
<keyword evidence="1" id="KW-0472">Membrane</keyword>
<keyword evidence="3" id="KW-0378">Hydrolase</keyword>
<evidence type="ECO:0000256" key="1">
    <source>
        <dbReference type="SAM" id="Phobius"/>
    </source>
</evidence>
<feature type="transmembrane region" description="Helical" evidence="1">
    <location>
        <begin position="85"/>
        <end position="103"/>
    </location>
</feature>
<dbReference type="KEGG" id="pbut:DTO10_00070"/>
<name>A0AAX0RSV0_9BACI</name>
<keyword evidence="1" id="KW-1133">Transmembrane helix</keyword>
<proteinExistence type="predicted"/>
<evidence type="ECO:0000313" key="5">
    <source>
        <dbReference type="Proteomes" id="UP000260457"/>
    </source>
</evidence>
<keyword evidence="1" id="KW-0812">Transmembrane</keyword>
<feature type="transmembrane region" description="Helical" evidence="1">
    <location>
        <begin position="60"/>
        <end position="78"/>
    </location>
</feature>
<feature type="transmembrane region" description="Helical" evidence="1">
    <location>
        <begin position="168"/>
        <end position="185"/>
    </location>
</feature>
<dbReference type="AlphaFoldDB" id="A0AAX0RSV0"/>
<dbReference type="InterPro" id="IPR007404">
    <property type="entry name" value="YdjM-like"/>
</dbReference>
<dbReference type="Proteomes" id="UP000260457">
    <property type="component" value="Chromosome"/>
</dbReference>
<dbReference type="EMBL" id="NUEQ01000010">
    <property type="protein sequence ID" value="PEJ36256.1"/>
    <property type="molecule type" value="Genomic_DNA"/>
</dbReference>
<organism evidence="3 4">
    <name type="scientific">Peribacillus butanolivorans</name>
    <dbReference type="NCBI Taxonomy" id="421767"/>
    <lineage>
        <taxon>Bacteria</taxon>
        <taxon>Bacillati</taxon>
        <taxon>Bacillota</taxon>
        <taxon>Bacilli</taxon>
        <taxon>Bacillales</taxon>
        <taxon>Bacillaceae</taxon>
        <taxon>Peribacillus</taxon>
    </lineage>
</organism>
<protein>
    <submittedName>
        <fullName evidence="3">Metal-dependent hydrolase</fullName>
    </submittedName>
</protein>
<reference evidence="2 5" key="2">
    <citation type="submission" date="2018-07" db="EMBL/GenBank/DDBJ databases">
        <title>The molecular basis for the intramolecular migration of carboxyl group in the catabolism of para-hydroxybenzoate via gentisate.</title>
        <authorList>
            <person name="Zhao H."/>
            <person name="Xu Y."/>
            <person name="Lin S."/>
            <person name="Spain J.C."/>
            <person name="Zhou N.-Y."/>
        </authorList>
    </citation>
    <scope>NUCLEOTIDE SEQUENCE [LARGE SCALE GENOMIC DNA]</scope>
    <source>
        <strain evidence="2 5">PHB-7a</strain>
    </source>
</reference>
<dbReference type="RefSeq" id="WP_056523621.1">
    <property type="nucleotide sequence ID" value="NZ_CP030926.1"/>
</dbReference>
<keyword evidence="5" id="KW-1185">Reference proteome</keyword>
<evidence type="ECO:0000313" key="2">
    <source>
        <dbReference type="EMBL" id="AXN36934.1"/>
    </source>
</evidence>
<feature type="transmembrane region" description="Helical" evidence="1">
    <location>
        <begin position="144"/>
        <end position="162"/>
    </location>
</feature>
<dbReference type="Proteomes" id="UP000220106">
    <property type="component" value="Unassembled WGS sequence"/>
</dbReference>
<dbReference type="GO" id="GO:0016787">
    <property type="term" value="F:hydrolase activity"/>
    <property type="evidence" value="ECO:0007669"/>
    <property type="project" value="UniProtKB-KW"/>
</dbReference>
<evidence type="ECO:0000313" key="3">
    <source>
        <dbReference type="EMBL" id="PEJ36256.1"/>
    </source>
</evidence>
<feature type="transmembrane region" description="Helical" evidence="1">
    <location>
        <begin position="115"/>
        <end position="137"/>
    </location>
</feature>
<gene>
    <name evidence="3" type="ORF">CN689_04790</name>
    <name evidence="2" type="ORF">DTO10_00070</name>
</gene>
<dbReference type="Pfam" id="PF04307">
    <property type="entry name" value="YdjM"/>
    <property type="match status" value="1"/>
</dbReference>